<feature type="domain" description="TAFII55 protein conserved region" evidence="7">
    <location>
        <begin position="15"/>
        <end position="180"/>
    </location>
</feature>
<keyword evidence="9" id="KW-1185">Reference proteome</keyword>
<keyword evidence="3" id="KW-0677">Repeat</keyword>
<keyword evidence="4" id="KW-0802">TPR repeat</keyword>
<feature type="compositionally biased region" description="Low complexity" evidence="6">
    <location>
        <begin position="196"/>
        <end position="206"/>
    </location>
</feature>
<evidence type="ECO:0000256" key="4">
    <source>
        <dbReference type="ARBA" id="ARBA00022803"/>
    </source>
</evidence>
<dbReference type="SUPFAM" id="SSF48452">
    <property type="entry name" value="TPR-like"/>
    <property type="match status" value="1"/>
</dbReference>
<comment type="subcellular location">
    <subcellularLocation>
        <location evidence="1">Cytoplasm</location>
    </subcellularLocation>
</comment>
<dbReference type="SMART" id="SM01370">
    <property type="entry name" value="TAFII55_N"/>
    <property type="match status" value="1"/>
</dbReference>
<feature type="compositionally biased region" description="Polar residues" evidence="6">
    <location>
        <begin position="683"/>
        <end position="692"/>
    </location>
</feature>
<gene>
    <name evidence="8" type="primary">taf7l</name>
    <name evidence="8" type="ORF">DAT39_010361</name>
</gene>
<dbReference type="EMBL" id="QNUK01000151">
    <property type="protein sequence ID" value="KAF5899910.1"/>
    <property type="molecule type" value="Genomic_DNA"/>
</dbReference>
<feature type="region of interest" description="Disordered" evidence="6">
    <location>
        <begin position="194"/>
        <end position="257"/>
    </location>
</feature>
<dbReference type="InterPro" id="IPR039663">
    <property type="entry name" value="AIP/AIPL1/TTC9"/>
</dbReference>
<evidence type="ECO:0000256" key="5">
    <source>
        <dbReference type="SAM" id="Coils"/>
    </source>
</evidence>
<dbReference type="AlphaFoldDB" id="A0A8J4XDV5"/>
<organism evidence="8 9">
    <name type="scientific">Clarias magur</name>
    <name type="common">Asian catfish</name>
    <name type="synonym">Macropteronotus magur</name>
    <dbReference type="NCBI Taxonomy" id="1594786"/>
    <lineage>
        <taxon>Eukaryota</taxon>
        <taxon>Metazoa</taxon>
        <taxon>Chordata</taxon>
        <taxon>Craniata</taxon>
        <taxon>Vertebrata</taxon>
        <taxon>Euteleostomi</taxon>
        <taxon>Actinopterygii</taxon>
        <taxon>Neopterygii</taxon>
        <taxon>Teleostei</taxon>
        <taxon>Ostariophysi</taxon>
        <taxon>Siluriformes</taxon>
        <taxon>Clariidae</taxon>
        <taxon>Clarias</taxon>
    </lineage>
</organism>
<dbReference type="Proteomes" id="UP000727407">
    <property type="component" value="Unassembled WGS sequence"/>
</dbReference>
<dbReference type="GO" id="GO:0006367">
    <property type="term" value="P:transcription initiation at RNA polymerase II promoter"/>
    <property type="evidence" value="ECO:0007669"/>
    <property type="project" value="InterPro"/>
</dbReference>
<evidence type="ECO:0000256" key="6">
    <source>
        <dbReference type="SAM" id="MobiDB-lite"/>
    </source>
</evidence>
<dbReference type="SUPFAM" id="SSF54534">
    <property type="entry name" value="FKBP-like"/>
    <property type="match status" value="1"/>
</dbReference>
<feature type="non-terminal residue" evidence="8">
    <location>
        <position position="1"/>
    </location>
</feature>
<dbReference type="Pfam" id="PF23322">
    <property type="entry name" value="PPIase_AIP"/>
    <property type="match status" value="1"/>
</dbReference>
<comment type="caution">
    <text evidence="8">The sequence shown here is derived from an EMBL/GenBank/DDBJ whole genome shotgun (WGS) entry which is preliminary data.</text>
</comment>
<dbReference type="OrthoDB" id="5829758at2759"/>
<evidence type="ECO:0000313" key="8">
    <source>
        <dbReference type="EMBL" id="KAF5899910.1"/>
    </source>
</evidence>
<dbReference type="Gene3D" id="3.10.50.40">
    <property type="match status" value="1"/>
</dbReference>
<feature type="compositionally biased region" description="Basic and acidic residues" evidence="6">
    <location>
        <begin position="213"/>
        <end position="228"/>
    </location>
</feature>
<dbReference type="PANTHER" id="PTHR11242">
    <property type="entry name" value="ARYL HYDROCARBON RECEPTOR INTERACTING PROTEIN RELATED"/>
    <property type="match status" value="1"/>
</dbReference>
<feature type="compositionally biased region" description="Acidic residues" evidence="6">
    <location>
        <begin position="248"/>
        <end position="257"/>
    </location>
</feature>
<accession>A0A8J4XDV5</accession>
<feature type="non-terminal residue" evidence="8">
    <location>
        <position position="804"/>
    </location>
</feature>
<evidence type="ECO:0000259" key="7">
    <source>
        <dbReference type="SMART" id="SM01370"/>
    </source>
</evidence>
<dbReference type="GO" id="GO:0003755">
    <property type="term" value="F:peptidyl-prolyl cis-trans isomerase activity"/>
    <property type="evidence" value="ECO:0007669"/>
    <property type="project" value="InterPro"/>
</dbReference>
<dbReference type="CDD" id="cd08047">
    <property type="entry name" value="TAF7"/>
    <property type="match status" value="1"/>
</dbReference>
<dbReference type="InterPro" id="IPR011990">
    <property type="entry name" value="TPR-like_helical_dom_sf"/>
</dbReference>
<feature type="coiled-coil region" evidence="5">
    <location>
        <begin position="277"/>
        <end position="318"/>
    </location>
</feature>
<reference evidence="8" key="1">
    <citation type="submission" date="2020-07" db="EMBL/GenBank/DDBJ databases">
        <title>Clarias magur genome sequencing, assembly and annotation.</title>
        <authorList>
            <person name="Kushwaha B."/>
            <person name="Kumar R."/>
            <person name="Das P."/>
            <person name="Joshi C.G."/>
            <person name="Kumar D."/>
            <person name="Nagpure N.S."/>
            <person name="Pandey M."/>
            <person name="Agarwal S."/>
            <person name="Srivastava S."/>
            <person name="Singh M."/>
            <person name="Sahoo L."/>
            <person name="Jayasankar P."/>
            <person name="Meher P.K."/>
            <person name="Koringa P.G."/>
            <person name="Iquebal M.A."/>
            <person name="Das S.P."/>
            <person name="Bit A."/>
            <person name="Patnaik S."/>
            <person name="Patel N."/>
            <person name="Shah T.M."/>
            <person name="Hinsu A."/>
            <person name="Jena J.K."/>
        </authorList>
    </citation>
    <scope>NUCLEOTIDE SEQUENCE</scope>
    <source>
        <strain evidence="8">CIFAMagur01</strain>
        <tissue evidence="8">Testis</tissue>
    </source>
</reference>
<dbReference type="GO" id="GO:0005669">
    <property type="term" value="C:transcription factor TFIID complex"/>
    <property type="evidence" value="ECO:0007669"/>
    <property type="project" value="InterPro"/>
</dbReference>
<dbReference type="Gene3D" id="1.10.150.160">
    <property type="match status" value="1"/>
</dbReference>
<evidence type="ECO:0000256" key="2">
    <source>
        <dbReference type="ARBA" id="ARBA00022490"/>
    </source>
</evidence>
<feature type="region of interest" description="Disordered" evidence="6">
    <location>
        <begin position="674"/>
        <end position="700"/>
    </location>
</feature>
<dbReference type="FunFam" id="1.25.40.10:FF:000052">
    <property type="entry name" value="Aryl-hydrocarbon-interacting protein-like 1"/>
    <property type="match status" value="1"/>
</dbReference>
<evidence type="ECO:0000256" key="1">
    <source>
        <dbReference type="ARBA" id="ARBA00004496"/>
    </source>
</evidence>
<dbReference type="GO" id="GO:0005737">
    <property type="term" value="C:cytoplasm"/>
    <property type="evidence" value="ECO:0007669"/>
    <property type="project" value="UniProtKB-SubCell"/>
</dbReference>
<dbReference type="InterPro" id="IPR006751">
    <property type="entry name" value="TAFII55_prot_cons_reg"/>
</dbReference>
<dbReference type="PANTHER" id="PTHR11242:SF1">
    <property type="entry name" value="PPIASE FKBP-TYPE DOMAIN-CONTAINING PROTEIN"/>
    <property type="match status" value="1"/>
</dbReference>
<keyword evidence="2" id="KW-0963">Cytoplasm</keyword>
<dbReference type="InterPro" id="IPR056277">
    <property type="entry name" value="PPIase_AIP"/>
</dbReference>
<evidence type="ECO:0000313" key="9">
    <source>
        <dbReference type="Proteomes" id="UP000727407"/>
    </source>
</evidence>
<evidence type="ECO:0000256" key="3">
    <source>
        <dbReference type="ARBA" id="ARBA00022737"/>
    </source>
</evidence>
<keyword evidence="5" id="KW-0175">Coiled coil</keyword>
<dbReference type="InterPro" id="IPR046357">
    <property type="entry name" value="PPIase_dom_sf"/>
</dbReference>
<proteinExistence type="predicted"/>
<sequence length="804" mass="93673">GKVNSKNKEDAPHELESQFILRLPQEYASTVRRIAQSGSVNLKDRLTIELHADGRHGIVRVDRVPLACKLVDLPCILESLKTVDKKTFYKTADICQMLVCTLDGDLYPPLEEPTGTVDSKTKKKDKDKDKKFIWNHGITCPLKNTRKRRFRKTAKKKYIESPDVEKEVKRLLSTDAEAVSVRWEVIAEDETKETDNNLSLSNLDSSPGTSGHKGHDSSVPHDELREIFNDISSSSEDEDDEGDRHEDEDLNIMDTEDDMVGRLNEKLNESDGGRDENNRNNQLVMEYQMQINKLKEKLQETRARKKQQEDLIMKVENQALKTRFQALLNDFIHQEEREMEKLVFHFQTLLDNFERTVIDDSRRNKQPTEIFVGKMFKMEVWEVLLTSMRVGEVAEFWCDAIHTGLYPLVAKGVRLAAQGKDPLEGQKHMCGMGNIFTYHSTGFPELDDLMTEPQPLMFIMELISVGEPFSYFSESWLMEKNEKMQLVPILHHQGNILVQEKCYHEASERYKEAVLLLRTVQSREMPGDEDYIKLSQLIMPLVLNYCQCMLELEEYYEVIEHTTELIEKHKDCVKAFYKRAKAYAAVWSEKEAKKDFLMVANLDITLARLVQKELKLLSKRMKEKYWEDKQTYWNIFEKSKRNEDGTKTGKDKKEGYVAKQDETNWNENLQFSQSKVKKEQECESTGTNTQSRQLEEQNSDVDQKIAAHTEDMNWQQLLRMIMLLQDEGMFNIKEQHFAVAMKKFKNALEYVDYIQSKTVYKGEDWESLEKVRLPLTLNLSQCNLELGKYQEVVKLNSQLLKNQP</sequence>
<dbReference type="Pfam" id="PF04658">
    <property type="entry name" value="TAFII55_N"/>
    <property type="match status" value="1"/>
</dbReference>
<protein>
    <submittedName>
        <fullName evidence="8">Aryl-hydrocarbon-interacting protein-like 1</fullName>
    </submittedName>
</protein>
<name>A0A8J4XDV5_CLAMG</name>
<dbReference type="Gene3D" id="1.25.40.10">
    <property type="entry name" value="Tetratricopeptide repeat domain"/>
    <property type="match status" value="1"/>
</dbReference>